<dbReference type="InterPro" id="IPR025714">
    <property type="entry name" value="Methyltranfer_dom"/>
</dbReference>
<evidence type="ECO:0000313" key="2">
    <source>
        <dbReference type="EMBL" id="TFB79173.1"/>
    </source>
</evidence>
<dbReference type="Proteomes" id="UP000298488">
    <property type="component" value="Unassembled WGS sequence"/>
</dbReference>
<dbReference type="SUPFAM" id="SSF53335">
    <property type="entry name" value="S-adenosyl-L-methionine-dependent methyltransferases"/>
    <property type="match status" value="1"/>
</dbReference>
<dbReference type="Gene3D" id="3.40.50.150">
    <property type="entry name" value="Vaccinia Virus protein VP39"/>
    <property type="match status" value="1"/>
</dbReference>
<accession>A0A4R8V8X2</accession>
<evidence type="ECO:0000259" key="1">
    <source>
        <dbReference type="Pfam" id="PF13847"/>
    </source>
</evidence>
<name>A0A4R8V8X2_9MICO</name>
<comment type="caution">
    <text evidence="2">The sequence shown here is derived from an EMBL/GenBank/DDBJ whole genome shotgun (WGS) entry which is preliminary data.</text>
</comment>
<dbReference type="OrthoDB" id="9795634at2"/>
<gene>
    <name evidence="2" type="ORF">E3N84_03340</name>
</gene>
<dbReference type="RefSeq" id="WP_104095053.1">
    <property type="nucleotide sequence ID" value="NZ_JACHBP010000001.1"/>
</dbReference>
<dbReference type="PANTHER" id="PTHR43591">
    <property type="entry name" value="METHYLTRANSFERASE"/>
    <property type="match status" value="1"/>
</dbReference>
<protein>
    <submittedName>
        <fullName evidence="2">Methyltransferase domain-containing protein</fullName>
    </submittedName>
</protein>
<dbReference type="InterPro" id="IPR029063">
    <property type="entry name" value="SAM-dependent_MTases_sf"/>
</dbReference>
<feature type="domain" description="Methyltransferase" evidence="1">
    <location>
        <begin position="38"/>
        <end position="145"/>
    </location>
</feature>
<sequence length="269" mass="29504">MAIPDEHYAHGHHESVLRSHSWRTVDNSASYLASALVPGASVLDVGCGPGTITIDIAARVAPAMVIGVDASAEIVDKATALAAERDVDNVQFVVGNGYELEYDDNSFDVVHAHQVLQHVANPVAMLREFRRVRAASGIVAARDVDYGACFWHPASTGLERWLDLVRSVYRSNDTEPDAGRHLKSWAMDAGFAEVVSTASIWSFNSEADREWWGSMWEARILQSALAVDTIDSGLASQDDLIDISRAWRDWINDADGWFAMPHGEILCRG</sequence>
<keyword evidence="2" id="KW-0808">Transferase</keyword>
<organism evidence="2 3">
    <name type="scientific">Terrimesophilobacter mesophilus</name>
    <dbReference type="NCBI Taxonomy" id="433647"/>
    <lineage>
        <taxon>Bacteria</taxon>
        <taxon>Bacillati</taxon>
        <taxon>Actinomycetota</taxon>
        <taxon>Actinomycetes</taxon>
        <taxon>Micrococcales</taxon>
        <taxon>Microbacteriaceae</taxon>
        <taxon>Terrimesophilobacter</taxon>
    </lineage>
</organism>
<evidence type="ECO:0000313" key="3">
    <source>
        <dbReference type="Proteomes" id="UP000298488"/>
    </source>
</evidence>
<dbReference type="CDD" id="cd02440">
    <property type="entry name" value="AdoMet_MTases"/>
    <property type="match status" value="1"/>
</dbReference>
<reference evidence="2 3" key="1">
    <citation type="submission" date="2019-03" db="EMBL/GenBank/DDBJ databases">
        <title>Genomics of glacier-inhabiting Cryobacterium strains.</title>
        <authorList>
            <person name="Liu Q."/>
            <person name="Xin Y.-H."/>
        </authorList>
    </citation>
    <scope>NUCLEOTIDE SEQUENCE [LARGE SCALE GENOMIC DNA]</scope>
    <source>
        <strain evidence="2 3">CGMCC 1.10440</strain>
    </source>
</reference>
<keyword evidence="2" id="KW-0489">Methyltransferase</keyword>
<dbReference type="GO" id="GO:0008168">
    <property type="term" value="F:methyltransferase activity"/>
    <property type="evidence" value="ECO:0007669"/>
    <property type="project" value="UniProtKB-KW"/>
</dbReference>
<dbReference type="AlphaFoldDB" id="A0A4R8V8X2"/>
<proteinExistence type="predicted"/>
<dbReference type="EMBL" id="SOFI01000003">
    <property type="protein sequence ID" value="TFB79173.1"/>
    <property type="molecule type" value="Genomic_DNA"/>
</dbReference>
<dbReference type="PANTHER" id="PTHR43591:SF24">
    <property type="entry name" value="2-METHOXY-6-POLYPRENYL-1,4-BENZOQUINOL METHYLASE, MITOCHONDRIAL"/>
    <property type="match status" value="1"/>
</dbReference>
<dbReference type="GO" id="GO:0032259">
    <property type="term" value="P:methylation"/>
    <property type="evidence" value="ECO:0007669"/>
    <property type="project" value="UniProtKB-KW"/>
</dbReference>
<dbReference type="Pfam" id="PF13847">
    <property type="entry name" value="Methyltransf_31"/>
    <property type="match status" value="1"/>
</dbReference>
<keyword evidence="3" id="KW-1185">Reference proteome</keyword>